<evidence type="ECO:0000313" key="1">
    <source>
        <dbReference type="EnsemblMetazoa" id="CJA06284b.1"/>
    </source>
</evidence>
<protein>
    <submittedName>
        <fullName evidence="1">Uncharacterized protein</fullName>
    </submittedName>
</protein>
<dbReference type="Proteomes" id="UP000005237">
    <property type="component" value="Unassembled WGS sequence"/>
</dbReference>
<reference evidence="2" key="1">
    <citation type="submission" date="2010-08" db="EMBL/GenBank/DDBJ databases">
        <authorList>
            <consortium name="Caenorhabditis japonica Sequencing Consortium"/>
            <person name="Wilson R.K."/>
        </authorList>
    </citation>
    <scope>NUCLEOTIDE SEQUENCE [LARGE SCALE GENOMIC DNA]</scope>
    <source>
        <strain evidence="2">DF5081</strain>
    </source>
</reference>
<evidence type="ECO:0000313" key="2">
    <source>
        <dbReference type="Proteomes" id="UP000005237"/>
    </source>
</evidence>
<organism evidence="1 2">
    <name type="scientific">Caenorhabditis japonica</name>
    <dbReference type="NCBI Taxonomy" id="281687"/>
    <lineage>
        <taxon>Eukaryota</taxon>
        <taxon>Metazoa</taxon>
        <taxon>Ecdysozoa</taxon>
        <taxon>Nematoda</taxon>
        <taxon>Chromadorea</taxon>
        <taxon>Rhabditida</taxon>
        <taxon>Rhabditina</taxon>
        <taxon>Rhabditomorpha</taxon>
        <taxon>Rhabditoidea</taxon>
        <taxon>Rhabditidae</taxon>
        <taxon>Peloderinae</taxon>
        <taxon>Caenorhabditis</taxon>
    </lineage>
</organism>
<proteinExistence type="predicted"/>
<reference evidence="1" key="2">
    <citation type="submission" date="2022-06" db="UniProtKB">
        <authorList>
            <consortium name="EnsemblMetazoa"/>
        </authorList>
    </citation>
    <scope>IDENTIFICATION</scope>
    <source>
        <strain evidence="1">DF5081</strain>
    </source>
</reference>
<keyword evidence="2" id="KW-1185">Reference proteome</keyword>
<dbReference type="EnsemblMetazoa" id="CJA06284b.1">
    <property type="protein sequence ID" value="CJA06284b.1"/>
    <property type="gene ID" value="WBGene00125488"/>
</dbReference>
<name>A0A8R1DLS7_CAEJA</name>
<sequence length="275" mass="30677">MGSFDESIVDIGDSSGSFGRKYVIYETPKNGRKGRRSKAKPDDSYEKVGNVARKLWKELNADYKKHLSRNQKASSGSGALPNSTFMFAQHMEFLDGAAHKKRVNNTYIVGSQDHLTIELESSDFSDHCLENMITDTPKRKKVEMMMTSIPKDRKTITQALKNALVPDDVDEKKCKSERICKVFQEQTAGWPEVEKYVAAAKILATIRSLKLPGIGRFLPISVIKTIAIAKIISRLQPGQTLAQEIVILILEMITFCIPCSLCHSKLLLLGSIVSL</sequence>
<accession>A0A8R1DLS7</accession>
<dbReference type="AlphaFoldDB" id="A0A8R1DLS7"/>